<reference evidence="7" key="1">
    <citation type="submission" date="2015-01" db="EMBL/GenBank/DDBJ databases">
        <authorList>
            <person name="Aksoy S."/>
            <person name="Warren W."/>
            <person name="Wilson R.K."/>
        </authorList>
    </citation>
    <scope>NUCLEOTIDE SEQUENCE [LARGE SCALE GENOMIC DNA]</scope>
    <source>
        <strain evidence="7">IAEA</strain>
    </source>
</reference>
<evidence type="ECO:0000256" key="5">
    <source>
        <dbReference type="ARBA" id="ARBA00035404"/>
    </source>
</evidence>
<dbReference type="Proteomes" id="UP000092460">
    <property type="component" value="Unassembled WGS sequence"/>
</dbReference>
<evidence type="ECO:0000313" key="7">
    <source>
        <dbReference type="Proteomes" id="UP000092460"/>
    </source>
</evidence>
<dbReference type="GO" id="GO:0003735">
    <property type="term" value="F:structural constituent of ribosome"/>
    <property type="evidence" value="ECO:0007669"/>
    <property type="project" value="InterPro"/>
</dbReference>
<keyword evidence="3" id="KW-0687">Ribonucleoprotein</keyword>
<organism evidence="6 7">
    <name type="scientific">Glossina palpalis gambiensis</name>
    <dbReference type="NCBI Taxonomy" id="67801"/>
    <lineage>
        <taxon>Eukaryota</taxon>
        <taxon>Metazoa</taxon>
        <taxon>Ecdysozoa</taxon>
        <taxon>Arthropoda</taxon>
        <taxon>Hexapoda</taxon>
        <taxon>Insecta</taxon>
        <taxon>Pterygota</taxon>
        <taxon>Neoptera</taxon>
        <taxon>Endopterygota</taxon>
        <taxon>Diptera</taxon>
        <taxon>Brachycera</taxon>
        <taxon>Muscomorpha</taxon>
        <taxon>Hippoboscoidea</taxon>
        <taxon>Glossinidae</taxon>
        <taxon>Glossina</taxon>
    </lineage>
</organism>
<dbReference type="InterPro" id="IPR000554">
    <property type="entry name" value="Ribosomal_eS7"/>
</dbReference>
<dbReference type="VEuPathDB" id="VectorBase:GPPI000909"/>
<keyword evidence="7" id="KW-1185">Reference proteome</keyword>
<evidence type="ECO:0000256" key="1">
    <source>
        <dbReference type="ARBA" id="ARBA00007820"/>
    </source>
</evidence>
<reference evidence="6" key="2">
    <citation type="submission" date="2020-05" db="UniProtKB">
        <authorList>
            <consortium name="EnsemblMetazoa"/>
        </authorList>
    </citation>
    <scope>IDENTIFICATION</scope>
    <source>
        <strain evidence="6">IAEA</strain>
    </source>
</reference>
<dbReference type="Pfam" id="PF01251">
    <property type="entry name" value="Ribosomal_S7e"/>
    <property type="match status" value="1"/>
</dbReference>
<comment type="similarity">
    <text evidence="1">Belongs to the eukaryotic ribosomal protein eS7 family.</text>
</comment>
<evidence type="ECO:0000256" key="2">
    <source>
        <dbReference type="ARBA" id="ARBA00022980"/>
    </source>
</evidence>
<dbReference type="EnsemblMetazoa" id="GPPI000909-RA">
    <property type="protein sequence ID" value="GPPI000909-PA"/>
    <property type="gene ID" value="GPPI000909"/>
</dbReference>
<evidence type="ECO:0000313" key="6">
    <source>
        <dbReference type="EnsemblMetazoa" id="GPPI000909-PA"/>
    </source>
</evidence>
<dbReference type="EMBL" id="JXJN01000001">
    <property type="status" value="NOT_ANNOTATED_CDS"/>
    <property type="molecule type" value="Genomic_DNA"/>
</dbReference>
<name>A0A1B0ALL9_9MUSC</name>
<protein>
    <recommendedName>
        <fullName evidence="4">Small ribosomal subunit protein eS7</fullName>
    </recommendedName>
    <alternativeName>
        <fullName evidence="5">40S ribosomal protein S7</fullName>
    </alternativeName>
</protein>
<accession>A0A1B0ALL9</accession>
<dbReference type="AlphaFoldDB" id="A0A1B0ALL9"/>
<dbReference type="STRING" id="67801.A0A1B0ALL9"/>
<evidence type="ECO:0000256" key="4">
    <source>
        <dbReference type="ARBA" id="ARBA00035279"/>
    </source>
</evidence>
<dbReference type="GO" id="GO:0006412">
    <property type="term" value="P:translation"/>
    <property type="evidence" value="ECO:0007669"/>
    <property type="project" value="InterPro"/>
</dbReference>
<evidence type="ECO:0000256" key="3">
    <source>
        <dbReference type="ARBA" id="ARBA00023274"/>
    </source>
</evidence>
<proteinExistence type="inferred from homology"/>
<keyword evidence="2" id="KW-0689">Ribosomal protein</keyword>
<dbReference type="GO" id="GO:1990904">
    <property type="term" value="C:ribonucleoprotein complex"/>
    <property type="evidence" value="ECO:0007669"/>
    <property type="project" value="UniProtKB-KW"/>
</dbReference>
<sequence length="120" mass="14266">MDVRNPPLKFYWSLKVTLILNCITGDLEHTKFNLETRRLIIIYVSIPMHKILNSTETKIRNPLKQKCPRSHVLARAVYDAILEDFLFTAHILRKRVRVQLDSYPIPTQYHETHLPQFIRN</sequence>
<dbReference type="GO" id="GO:0005840">
    <property type="term" value="C:ribosome"/>
    <property type="evidence" value="ECO:0007669"/>
    <property type="project" value="UniProtKB-KW"/>
</dbReference>